<feature type="domain" description="HTH cro/C1-type" evidence="1">
    <location>
        <begin position="46"/>
        <end position="100"/>
    </location>
</feature>
<proteinExistence type="predicted"/>
<dbReference type="Proteomes" id="UP001154322">
    <property type="component" value="Unassembled WGS sequence"/>
</dbReference>
<dbReference type="SUPFAM" id="SSF47413">
    <property type="entry name" value="lambda repressor-like DNA-binding domains"/>
    <property type="match status" value="1"/>
</dbReference>
<dbReference type="CDD" id="cd00093">
    <property type="entry name" value="HTH_XRE"/>
    <property type="match status" value="1"/>
</dbReference>
<evidence type="ECO:0000259" key="1">
    <source>
        <dbReference type="PROSITE" id="PS50943"/>
    </source>
</evidence>
<evidence type="ECO:0000313" key="3">
    <source>
        <dbReference type="Proteomes" id="UP001154322"/>
    </source>
</evidence>
<dbReference type="InterPro" id="IPR001387">
    <property type="entry name" value="Cro/C1-type_HTH"/>
</dbReference>
<dbReference type="SMART" id="SM00530">
    <property type="entry name" value="HTH_XRE"/>
    <property type="match status" value="1"/>
</dbReference>
<dbReference type="Pfam" id="PF12844">
    <property type="entry name" value="HTH_19"/>
    <property type="match status" value="1"/>
</dbReference>
<reference evidence="2" key="1">
    <citation type="submission" date="2022-06" db="EMBL/GenBank/DDBJ databases">
        <authorList>
            <person name="Dietemann V."/>
            <person name="Ory F."/>
            <person name="Dainat B."/>
            <person name="Oberhansli S."/>
        </authorList>
    </citation>
    <scope>NUCLEOTIDE SEQUENCE</scope>
    <source>
        <strain evidence="2">Ena-SAMPLE-TAB-26-04-2022-14:26:32:270-5432</strain>
    </source>
</reference>
<sequence>MRSIDEIIKDMKALGTSPETIDRDIAELEAELKEWARIIPKGKITFREARQNVGLSYKQVSEKTGISVSSIEKYEEDNRKMHYPTFRKLCELYRISIDHIYIGVLPAQNKNHLNLSLAGR</sequence>
<dbReference type="EMBL" id="CALYLO010000019">
    <property type="protein sequence ID" value="CAH8249745.1"/>
    <property type="molecule type" value="Genomic_DNA"/>
</dbReference>
<dbReference type="RefSeq" id="WP_213428390.1">
    <property type="nucleotide sequence ID" value="NZ_AP031286.1"/>
</dbReference>
<dbReference type="PROSITE" id="PS50943">
    <property type="entry name" value="HTH_CROC1"/>
    <property type="match status" value="1"/>
</dbReference>
<keyword evidence="3" id="KW-1185">Reference proteome</keyword>
<dbReference type="InterPro" id="IPR010982">
    <property type="entry name" value="Lambda_DNA-bd_dom_sf"/>
</dbReference>
<evidence type="ECO:0000313" key="2">
    <source>
        <dbReference type="EMBL" id="CAH8249745.1"/>
    </source>
</evidence>
<comment type="caution">
    <text evidence="2">The sequence shown here is derived from an EMBL/GenBank/DDBJ whole genome shotgun (WGS) entry which is preliminary data.</text>
</comment>
<gene>
    <name evidence="2" type="ORF">WJ0W_006929</name>
</gene>
<organism evidence="2 3">
    <name type="scientific">Paenibacillus melissococcoides</name>
    <dbReference type="NCBI Taxonomy" id="2912268"/>
    <lineage>
        <taxon>Bacteria</taxon>
        <taxon>Bacillati</taxon>
        <taxon>Bacillota</taxon>
        <taxon>Bacilli</taxon>
        <taxon>Bacillales</taxon>
        <taxon>Paenibacillaceae</taxon>
        <taxon>Paenibacillus</taxon>
    </lineage>
</organism>
<accession>A0ABM9GE41</accession>
<name>A0ABM9GE41_9BACL</name>
<protein>
    <submittedName>
        <fullName evidence="2">Helix-turn-helix domain-containing protein</fullName>
    </submittedName>
</protein>
<dbReference type="Gene3D" id="1.10.260.40">
    <property type="entry name" value="lambda repressor-like DNA-binding domains"/>
    <property type="match status" value="1"/>
</dbReference>